<evidence type="ECO:0000256" key="5">
    <source>
        <dbReference type="ARBA" id="ARBA00023002"/>
    </source>
</evidence>
<dbReference type="SMART" id="SM00729">
    <property type="entry name" value="Elp3"/>
    <property type="match status" value="1"/>
</dbReference>
<keyword evidence="2" id="KW-0004">4Fe-4S</keyword>
<comment type="cofactor">
    <cofactor evidence="1">
        <name>[4Fe-4S] cluster</name>
        <dbReference type="ChEBI" id="CHEBI:49883"/>
    </cofactor>
</comment>
<keyword evidence="5" id="KW-0560">Oxidoreductase</keyword>
<dbReference type="GO" id="GO:0046872">
    <property type="term" value="F:metal ion binding"/>
    <property type="evidence" value="ECO:0007669"/>
    <property type="project" value="UniProtKB-KW"/>
</dbReference>
<organism evidence="9 10">
    <name type="scientific">Handelsmanbacteria sp. (strain RIFCSPLOWO2_12_FULL_64_10)</name>
    <dbReference type="NCBI Taxonomy" id="1817868"/>
    <lineage>
        <taxon>Bacteria</taxon>
        <taxon>Candidatus Handelsmaniibacteriota</taxon>
    </lineage>
</organism>
<evidence type="ECO:0000313" key="9">
    <source>
        <dbReference type="EMBL" id="OGG47095.1"/>
    </source>
</evidence>
<dbReference type="GO" id="GO:0016491">
    <property type="term" value="F:oxidoreductase activity"/>
    <property type="evidence" value="ECO:0007669"/>
    <property type="project" value="UniProtKB-KW"/>
</dbReference>
<dbReference type="PANTHER" id="PTHR11228">
    <property type="entry name" value="RADICAL SAM DOMAIN PROTEIN"/>
    <property type="match status" value="1"/>
</dbReference>
<dbReference type="InterPro" id="IPR058240">
    <property type="entry name" value="rSAM_sf"/>
</dbReference>
<dbReference type="PROSITE" id="PS01305">
    <property type="entry name" value="MOAA_NIFB_PQQE"/>
    <property type="match status" value="1"/>
</dbReference>
<proteinExistence type="predicted"/>
<dbReference type="InterPro" id="IPR007197">
    <property type="entry name" value="rSAM"/>
</dbReference>
<gene>
    <name evidence="9" type="ORF">A3F84_14055</name>
</gene>
<evidence type="ECO:0000256" key="6">
    <source>
        <dbReference type="ARBA" id="ARBA00023004"/>
    </source>
</evidence>
<dbReference type="GO" id="GO:0032324">
    <property type="term" value="P:molybdopterin cofactor biosynthetic process"/>
    <property type="evidence" value="ECO:0007669"/>
    <property type="project" value="UniProtKB-ARBA"/>
</dbReference>
<dbReference type="PANTHER" id="PTHR11228:SF7">
    <property type="entry name" value="PQQA PEPTIDE CYCLASE"/>
    <property type="match status" value="1"/>
</dbReference>
<feature type="domain" description="Radical SAM core" evidence="8">
    <location>
        <begin position="96"/>
        <end position="324"/>
    </location>
</feature>
<keyword evidence="4" id="KW-0479">Metal-binding</keyword>
<keyword evidence="7" id="KW-0411">Iron-sulfur</keyword>
<dbReference type="InterPro" id="IPR006638">
    <property type="entry name" value="Elp3/MiaA/NifB-like_rSAM"/>
</dbReference>
<dbReference type="EMBL" id="MFKF01000275">
    <property type="protein sequence ID" value="OGG47095.1"/>
    <property type="molecule type" value="Genomic_DNA"/>
</dbReference>
<sequence length="478" mass="54004">MAPTDVTFRGFFPPHEARLRTLVAGGEWKQVLSQREWIRDAQTRALRPPPARIPAQTVVDQLLRLNGARVRKMIATGVRDRKALLDALADWPRRWSGDPELSFLGLTVTSDCNFRCIYCNKERTEARTPPEVWRRVIREAVGKGGERGVYIHFTGGEPLLMGDALYGDDGLIRYAVELGAAVNVNTNASLITPEVALRLIKAGVSRLHISLDTYDRDTQNRLIPSGERFARILRGIANVQIAREVAGVDEPQVHVNCVLNRHNLTHLPDLLSFLLERRKVRYRKGEGRAEPDLSYRDLLLHVIPVGGAENADIRPTPREFRVFYTDIYKKASAFWDDYQARSGVSPERRVNLKDYGFYTPYLRVEHRADLDEYAELAARGIYSQTALLDRCYVAPTQAFILPDGAQHWCGAHTMSLPPALGNVNETGVCENIRHHIPDLRAFPDGYCANCPGATLYINCGVDQTLKKTIEKWIEEPER</sequence>
<dbReference type="Gene3D" id="3.20.20.70">
    <property type="entry name" value="Aldolase class I"/>
    <property type="match status" value="1"/>
</dbReference>
<evidence type="ECO:0000256" key="1">
    <source>
        <dbReference type="ARBA" id="ARBA00001966"/>
    </source>
</evidence>
<evidence type="ECO:0000256" key="4">
    <source>
        <dbReference type="ARBA" id="ARBA00022723"/>
    </source>
</evidence>
<dbReference type="InterPro" id="IPR000385">
    <property type="entry name" value="MoaA_NifB_PqqE_Fe-S-bd_CS"/>
</dbReference>
<dbReference type="Proteomes" id="UP000178606">
    <property type="component" value="Unassembled WGS sequence"/>
</dbReference>
<dbReference type="SUPFAM" id="SSF102114">
    <property type="entry name" value="Radical SAM enzymes"/>
    <property type="match status" value="1"/>
</dbReference>
<dbReference type="AlphaFoldDB" id="A0A1F6CCX1"/>
<name>A0A1F6CCX1_HANXR</name>
<dbReference type="PROSITE" id="PS51918">
    <property type="entry name" value="RADICAL_SAM"/>
    <property type="match status" value="1"/>
</dbReference>
<dbReference type="GO" id="GO:0051539">
    <property type="term" value="F:4 iron, 4 sulfur cluster binding"/>
    <property type="evidence" value="ECO:0007669"/>
    <property type="project" value="UniProtKB-KW"/>
</dbReference>
<keyword evidence="3" id="KW-0949">S-adenosyl-L-methionine</keyword>
<evidence type="ECO:0000256" key="3">
    <source>
        <dbReference type="ARBA" id="ARBA00022691"/>
    </source>
</evidence>
<evidence type="ECO:0000256" key="7">
    <source>
        <dbReference type="ARBA" id="ARBA00023014"/>
    </source>
</evidence>
<dbReference type="SFLD" id="SFLDG01067">
    <property type="entry name" value="SPASM/twitch_domain_containing"/>
    <property type="match status" value="1"/>
</dbReference>
<protein>
    <recommendedName>
        <fullName evidence="8">Radical SAM core domain-containing protein</fullName>
    </recommendedName>
</protein>
<dbReference type="Pfam" id="PF04055">
    <property type="entry name" value="Radical_SAM"/>
    <property type="match status" value="1"/>
</dbReference>
<evidence type="ECO:0000259" key="8">
    <source>
        <dbReference type="PROSITE" id="PS51918"/>
    </source>
</evidence>
<reference evidence="9 10" key="1">
    <citation type="journal article" date="2016" name="Nat. Commun.">
        <title>Thousands of microbial genomes shed light on interconnected biogeochemical processes in an aquifer system.</title>
        <authorList>
            <person name="Anantharaman K."/>
            <person name="Brown C.T."/>
            <person name="Hug L.A."/>
            <person name="Sharon I."/>
            <person name="Castelle C.J."/>
            <person name="Probst A.J."/>
            <person name="Thomas B.C."/>
            <person name="Singh A."/>
            <person name="Wilkins M.J."/>
            <person name="Karaoz U."/>
            <person name="Brodie E.L."/>
            <person name="Williams K.H."/>
            <person name="Hubbard S.S."/>
            <person name="Banfield J.F."/>
        </authorList>
    </citation>
    <scope>NUCLEOTIDE SEQUENCE [LARGE SCALE GENOMIC DNA]</scope>
    <source>
        <strain evidence="10">RIFCSPLOWO2_12_FULL_64_10</strain>
    </source>
</reference>
<accession>A0A1F6CCX1</accession>
<evidence type="ECO:0000313" key="10">
    <source>
        <dbReference type="Proteomes" id="UP000178606"/>
    </source>
</evidence>
<keyword evidence="6" id="KW-0408">Iron</keyword>
<dbReference type="InterPro" id="IPR050377">
    <property type="entry name" value="Radical_SAM_PqqE_MftC-like"/>
</dbReference>
<evidence type="ECO:0000256" key="2">
    <source>
        <dbReference type="ARBA" id="ARBA00022485"/>
    </source>
</evidence>
<comment type="caution">
    <text evidence="9">The sequence shown here is derived from an EMBL/GenBank/DDBJ whole genome shotgun (WGS) entry which is preliminary data.</text>
</comment>
<dbReference type="SFLD" id="SFLDS00029">
    <property type="entry name" value="Radical_SAM"/>
    <property type="match status" value="1"/>
</dbReference>
<dbReference type="CDD" id="cd01335">
    <property type="entry name" value="Radical_SAM"/>
    <property type="match status" value="1"/>
</dbReference>
<dbReference type="InterPro" id="IPR013785">
    <property type="entry name" value="Aldolase_TIM"/>
</dbReference>